<name>B0SWH4_CAUSK</name>
<dbReference type="eggNOG" id="COG0607">
    <property type="taxonomic scope" value="Bacteria"/>
</dbReference>
<dbReference type="HOGENOM" id="CLU_089574_6_3_5"/>
<evidence type="ECO:0000313" key="2">
    <source>
        <dbReference type="EMBL" id="ABZ71602.1"/>
    </source>
</evidence>
<evidence type="ECO:0000259" key="1">
    <source>
        <dbReference type="PROSITE" id="PS50206"/>
    </source>
</evidence>
<gene>
    <name evidence="2" type="ordered locus">Caul_2475</name>
</gene>
<dbReference type="OrthoDB" id="9807812at2"/>
<dbReference type="PANTHER" id="PTHR44086:SF10">
    <property type="entry name" value="THIOSULFATE SULFURTRANSFERASE_RHODANESE-LIKE DOMAIN-CONTAINING PROTEIN 3"/>
    <property type="match status" value="1"/>
</dbReference>
<proteinExistence type="predicted"/>
<dbReference type="STRING" id="366602.Caul_2475"/>
<dbReference type="GO" id="GO:0004792">
    <property type="term" value="F:thiosulfate-cyanide sulfurtransferase activity"/>
    <property type="evidence" value="ECO:0007669"/>
    <property type="project" value="TreeGrafter"/>
</dbReference>
<dbReference type="SUPFAM" id="SSF52821">
    <property type="entry name" value="Rhodanese/Cell cycle control phosphatase"/>
    <property type="match status" value="1"/>
</dbReference>
<dbReference type="CDD" id="cd00158">
    <property type="entry name" value="RHOD"/>
    <property type="match status" value="1"/>
</dbReference>
<dbReference type="PROSITE" id="PS50206">
    <property type="entry name" value="RHODANESE_3"/>
    <property type="match status" value="1"/>
</dbReference>
<protein>
    <submittedName>
        <fullName evidence="2">Rhodanese domain protein</fullName>
    </submittedName>
</protein>
<dbReference type="Gene3D" id="3.40.250.10">
    <property type="entry name" value="Rhodanese-like domain"/>
    <property type="match status" value="1"/>
</dbReference>
<dbReference type="SMART" id="SM00450">
    <property type="entry name" value="RHOD"/>
    <property type="match status" value="1"/>
</dbReference>
<dbReference type="AlphaFoldDB" id="B0SWH4"/>
<dbReference type="EMBL" id="CP000927">
    <property type="protein sequence ID" value="ABZ71602.1"/>
    <property type="molecule type" value="Genomic_DNA"/>
</dbReference>
<dbReference type="PANTHER" id="PTHR44086">
    <property type="entry name" value="THIOSULFATE SULFURTRANSFERASE RDL2, MITOCHONDRIAL-RELATED"/>
    <property type="match status" value="1"/>
</dbReference>
<reference evidence="2" key="1">
    <citation type="submission" date="2008-01" db="EMBL/GenBank/DDBJ databases">
        <title>Complete sequence of chromosome of Caulobacter sp. K31.</title>
        <authorList>
            <consortium name="US DOE Joint Genome Institute"/>
            <person name="Copeland A."/>
            <person name="Lucas S."/>
            <person name="Lapidus A."/>
            <person name="Barry K."/>
            <person name="Glavina del Rio T."/>
            <person name="Dalin E."/>
            <person name="Tice H."/>
            <person name="Pitluck S."/>
            <person name="Bruce D."/>
            <person name="Goodwin L."/>
            <person name="Thompson L.S."/>
            <person name="Brettin T."/>
            <person name="Detter J.C."/>
            <person name="Han C."/>
            <person name="Schmutz J."/>
            <person name="Larimer F."/>
            <person name="Land M."/>
            <person name="Hauser L."/>
            <person name="Kyrpides N."/>
            <person name="Kim E."/>
            <person name="Stephens C."/>
            <person name="Richardson P."/>
        </authorList>
    </citation>
    <scope>NUCLEOTIDE SEQUENCE [LARGE SCALE GENOMIC DNA]</scope>
    <source>
        <strain evidence="2">K31</strain>
    </source>
</reference>
<dbReference type="KEGG" id="cak:Caul_2475"/>
<organism evidence="2">
    <name type="scientific">Caulobacter sp. (strain K31)</name>
    <dbReference type="NCBI Taxonomy" id="366602"/>
    <lineage>
        <taxon>Bacteria</taxon>
        <taxon>Pseudomonadati</taxon>
        <taxon>Pseudomonadota</taxon>
        <taxon>Alphaproteobacteria</taxon>
        <taxon>Caulobacterales</taxon>
        <taxon>Caulobacteraceae</taxon>
        <taxon>Caulobacter</taxon>
    </lineage>
</organism>
<dbReference type="Pfam" id="PF00581">
    <property type="entry name" value="Rhodanese"/>
    <property type="match status" value="1"/>
</dbReference>
<accession>B0SWH4</accession>
<sequence length="108" mass="11342">MFGSPKTKDLTAHQVKAALDAQEVLLIDVREPDEFAAERIHGAVNVPLSRFDPKALPDAGGKSVVFQCGSGKRSATAVGHCQKAGHALDTHLTGGIMAWKAAGLPTVR</sequence>
<dbReference type="InterPro" id="IPR036873">
    <property type="entry name" value="Rhodanese-like_dom_sf"/>
</dbReference>
<dbReference type="InterPro" id="IPR001763">
    <property type="entry name" value="Rhodanese-like_dom"/>
</dbReference>
<feature type="domain" description="Rhodanese" evidence="1">
    <location>
        <begin position="20"/>
        <end position="108"/>
    </location>
</feature>